<dbReference type="PANTHER" id="PTHR14097">
    <property type="entry name" value="OXIDOREDUCTASE HTATIP2"/>
    <property type="match status" value="1"/>
</dbReference>
<dbReference type="InterPro" id="IPR036291">
    <property type="entry name" value="NAD(P)-bd_dom_sf"/>
</dbReference>
<dbReference type="Proteomes" id="UP000240708">
    <property type="component" value="Unassembled WGS sequence"/>
</dbReference>
<evidence type="ECO:0008006" key="3">
    <source>
        <dbReference type="Google" id="ProtNLM"/>
    </source>
</evidence>
<reference evidence="1 2" key="1">
    <citation type="submission" date="2018-03" db="EMBL/GenBank/DDBJ databases">
        <title>Genomic Encyclopedia of Archaeal and Bacterial Type Strains, Phase II (KMG-II): from individual species to whole genera.</title>
        <authorList>
            <person name="Goeker M."/>
        </authorList>
    </citation>
    <scope>NUCLEOTIDE SEQUENCE [LARGE SCALE GENOMIC DNA]</scope>
    <source>
        <strain evidence="1 2">DSM 28057</strain>
    </source>
</reference>
<sequence>MKKIAFLAGTSGLIGMQLLHQLIKDSGYDVIISVGRRKLALKHEKLVQIVGDMTGLMDWDLEEKLRAEDIGGLMFPLWEAIRNQSLQIHAFCTLGTTIKNAGSQSKFREVDHDFAIGFAVFCKKFGASKFLIVSAMGADPQSKIFYNQVKGETEEDLKIIPFEYLGIFRPSLLLGQRSEFRFGEEVAKIFMKPMVWFKLAKNIRPIYEHQVAKAMIHYANQEKSVKVEVITSGEMQNY</sequence>
<organism evidence="1 2">
    <name type="scientific">Cecembia rubra</name>
    <dbReference type="NCBI Taxonomy" id="1485585"/>
    <lineage>
        <taxon>Bacteria</taxon>
        <taxon>Pseudomonadati</taxon>
        <taxon>Bacteroidota</taxon>
        <taxon>Cytophagia</taxon>
        <taxon>Cytophagales</taxon>
        <taxon>Cyclobacteriaceae</taxon>
        <taxon>Cecembia</taxon>
    </lineage>
</organism>
<accession>A0A2P8EAB8</accession>
<protein>
    <recommendedName>
        <fullName evidence="3">NAD(P)-binding protein</fullName>
    </recommendedName>
</protein>
<name>A0A2P8EAB8_9BACT</name>
<dbReference type="SUPFAM" id="SSF51735">
    <property type="entry name" value="NAD(P)-binding Rossmann-fold domains"/>
    <property type="match status" value="1"/>
</dbReference>
<keyword evidence="2" id="KW-1185">Reference proteome</keyword>
<dbReference type="AlphaFoldDB" id="A0A2P8EAB8"/>
<dbReference type="Gene3D" id="3.40.50.720">
    <property type="entry name" value="NAD(P)-binding Rossmann-like Domain"/>
    <property type="match status" value="1"/>
</dbReference>
<dbReference type="EMBL" id="PYGF01000002">
    <property type="protein sequence ID" value="PSL06419.1"/>
    <property type="molecule type" value="Genomic_DNA"/>
</dbReference>
<dbReference type="OrthoDB" id="9798632at2"/>
<dbReference type="RefSeq" id="WP_106566350.1">
    <property type="nucleotide sequence ID" value="NZ_PYGF01000002.1"/>
</dbReference>
<dbReference type="PANTHER" id="PTHR14097:SF7">
    <property type="entry name" value="OXIDOREDUCTASE HTATIP2"/>
    <property type="match status" value="1"/>
</dbReference>
<comment type="caution">
    <text evidence="1">The sequence shown here is derived from an EMBL/GenBank/DDBJ whole genome shotgun (WGS) entry which is preliminary data.</text>
</comment>
<proteinExistence type="predicted"/>
<gene>
    <name evidence="1" type="ORF">CLV48_102235</name>
</gene>
<evidence type="ECO:0000313" key="2">
    <source>
        <dbReference type="Proteomes" id="UP000240708"/>
    </source>
</evidence>
<evidence type="ECO:0000313" key="1">
    <source>
        <dbReference type="EMBL" id="PSL06419.1"/>
    </source>
</evidence>